<dbReference type="InterPro" id="IPR013360">
    <property type="entry name" value="Pilus_4_PilW"/>
</dbReference>
<keyword evidence="1" id="KW-0677">Repeat</keyword>
<evidence type="ECO:0000256" key="4">
    <source>
        <dbReference type="SAM" id="SignalP"/>
    </source>
</evidence>
<gene>
    <name evidence="5" type="ordered locus">MCA2888</name>
</gene>
<dbReference type="SUPFAM" id="SSF48452">
    <property type="entry name" value="TPR-like"/>
    <property type="match status" value="1"/>
</dbReference>
<dbReference type="Pfam" id="PF13414">
    <property type="entry name" value="TPR_11"/>
    <property type="match status" value="1"/>
</dbReference>
<keyword evidence="2 3" id="KW-0802">TPR repeat</keyword>
<feature type="signal peptide" evidence="4">
    <location>
        <begin position="1"/>
        <end position="18"/>
    </location>
</feature>
<dbReference type="Gene3D" id="1.25.40.10">
    <property type="entry name" value="Tetratricopeptide repeat domain"/>
    <property type="match status" value="1"/>
</dbReference>
<accession>Q603B9</accession>
<reference evidence="5 6" key="1">
    <citation type="journal article" date="2004" name="PLoS Biol.">
        <title>Genomic insights into methanotrophy: the complete genome sequence of Methylococcus capsulatus (Bath).</title>
        <authorList>
            <person name="Ward N.L."/>
            <person name="Larsen O."/>
            <person name="Sakwa J."/>
            <person name="Bruseth L."/>
            <person name="Khouri H.M."/>
            <person name="Durkin A.S."/>
            <person name="Dimitrov G."/>
            <person name="Jiang L."/>
            <person name="Scanlan D."/>
            <person name="Kang K.H."/>
            <person name="Lewis M.R."/>
            <person name="Nelson K.E."/>
            <person name="Methe B.A."/>
            <person name="Wu M."/>
            <person name="Heidelberg J.F."/>
            <person name="Paulsen I.T."/>
            <person name="Fouts D.E."/>
            <person name="Ravel J."/>
            <person name="Tettelin H."/>
            <person name="Ren Q."/>
            <person name="Read T.D."/>
            <person name="DeBoy R.T."/>
            <person name="Seshadri R."/>
            <person name="Salzberg S.L."/>
            <person name="Jensen H.B."/>
            <person name="Birkeland N.K."/>
            <person name="Nelson W.C."/>
            <person name="Dodson R.J."/>
            <person name="Grindhaug S.H."/>
            <person name="Holt I.E."/>
            <person name="Eidhammer I."/>
            <person name="Jonasen I."/>
            <person name="Vanaken S."/>
            <person name="Utterback T.R."/>
            <person name="Feldblyum T.V."/>
            <person name="Fraser C.M."/>
            <person name="Lillehaug J.R."/>
            <person name="Eisen J.A."/>
        </authorList>
    </citation>
    <scope>NUCLEOTIDE SEQUENCE [LARGE SCALE GENOMIC DNA]</scope>
    <source>
        <strain evidence="6">ATCC 33009 / NCIMB 11132 / Bath</strain>
    </source>
</reference>
<dbReference type="EMBL" id="AE017282">
    <property type="protein sequence ID" value="AAU91044.1"/>
    <property type="molecule type" value="Genomic_DNA"/>
</dbReference>
<dbReference type="PANTHER" id="PTHR44227:SF3">
    <property type="entry name" value="PROTEIN O-MANNOSYL-TRANSFERASE TMTC4"/>
    <property type="match status" value="1"/>
</dbReference>
<evidence type="ECO:0000313" key="5">
    <source>
        <dbReference type="EMBL" id="AAU91044.1"/>
    </source>
</evidence>
<dbReference type="AlphaFoldDB" id="Q603B9"/>
<dbReference type="GO" id="GO:0000030">
    <property type="term" value="F:mannosyltransferase activity"/>
    <property type="evidence" value="ECO:0007669"/>
    <property type="project" value="TreeGrafter"/>
</dbReference>
<dbReference type="GO" id="GO:0035269">
    <property type="term" value="P:protein O-linked glycosylation via mannose"/>
    <property type="evidence" value="ECO:0007669"/>
    <property type="project" value="TreeGrafter"/>
</dbReference>
<evidence type="ECO:0000256" key="2">
    <source>
        <dbReference type="ARBA" id="ARBA00022803"/>
    </source>
</evidence>
<proteinExistence type="predicted"/>
<name>Q603B9_METCA</name>
<sequence length="255" mass="28152">MRGWLALTALLGAIAACATPEQRPYATNDPYGELSTADVYVQKGVRYMAQGALEVALEDLKHAVELDPANSDAHDALAILYEKLGRTGEADLHFREALTLNPENYSAYNNYGRFLCHTGHTEEALARFEVAYSTPLYPQPWIPLSNAGTCLRRAGRTAEAEPYLRRALEKNPGYPPALLEMAHVSLETRQYLSTRAFLQRYQAVAGDTPETLWLGVQTELALGDAAEARRLADRIGVDFPDSGEAVQARRLFAQP</sequence>
<dbReference type="KEGG" id="mca:MCA2888"/>
<dbReference type="HOGENOM" id="CLU_003728_7_0_6"/>
<dbReference type="STRING" id="243233.MCA2888"/>
<evidence type="ECO:0000256" key="3">
    <source>
        <dbReference type="PROSITE-ProRule" id="PRU00339"/>
    </source>
</evidence>
<feature type="chain" id="PRO_5004266027" evidence="4">
    <location>
        <begin position="19"/>
        <end position="255"/>
    </location>
</feature>
<dbReference type="PANTHER" id="PTHR44227">
    <property type="match status" value="1"/>
</dbReference>
<feature type="repeat" description="TPR" evidence="3">
    <location>
        <begin position="71"/>
        <end position="104"/>
    </location>
</feature>
<dbReference type="GO" id="GO:0030968">
    <property type="term" value="P:endoplasmic reticulum unfolded protein response"/>
    <property type="evidence" value="ECO:0007669"/>
    <property type="project" value="TreeGrafter"/>
</dbReference>
<dbReference type="NCBIfam" id="TIGR02521">
    <property type="entry name" value="type_IV_pilW"/>
    <property type="match status" value="1"/>
</dbReference>
<dbReference type="InterPro" id="IPR011990">
    <property type="entry name" value="TPR-like_helical_dom_sf"/>
</dbReference>
<keyword evidence="4" id="KW-0732">Signal</keyword>
<dbReference type="PROSITE" id="PS51257">
    <property type="entry name" value="PROKAR_LIPOPROTEIN"/>
    <property type="match status" value="1"/>
</dbReference>
<dbReference type="PROSITE" id="PS50005">
    <property type="entry name" value="TPR"/>
    <property type="match status" value="2"/>
</dbReference>
<dbReference type="InterPro" id="IPR052346">
    <property type="entry name" value="O-mannosyl-transferase_TMTC"/>
</dbReference>
<organism evidence="5 6">
    <name type="scientific">Methylococcus capsulatus (strain ATCC 33009 / NCIMB 11132 / Bath)</name>
    <dbReference type="NCBI Taxonomy" id="243233"/>
    <lineage>
        <taxon>Bacteria</taxon>
        <taxon>Pseudomonadati</taxon>
        <taxon>Pseudomonadota</taxon>
        <taxon>Gammaproteobacteria</taxon>
        <taxon>Methylococcales</taxon>
        <taxon>Methylococcaceae</taxon>
        <taxon>Methylococcus</taxon>
    </lineage>
</organism>
<feature type="repeat" description="TPR" evidence="3">
    <location>
        <begin position="37"/>
        <end position="70"/>
    </location>
</feature>
<dbReference type="Pfam" id="PF14559">
    <property type="entry name" value="TPR_19"/>
    <property type="match status" value="1"/>
</dbReference>
<evidence type="ECO:0000313" key="6">
    <source>
        <dbReference type="Proteomes" id="UP000006821"/>
    </source>
</evidence>
<dbReference type="Proteomes" id="UP000006821">
    <property type="component" value="Chromosome"/>
</dbReference>
<dbReference type="eggNOG" id="COG3063">
    <property type="taxonomic scope" value="Bacteria"/>
</dbReference>
<protein>
    <submittedName>
        <fullName evidence="5">Putative type IV pilus biogenesis protein PilF</fullName>
    </submittedName>
</protein>
<dbReference type="SMART" id="SM00028">
    <property type="entry name" value="TPR"/>
    <property type="match status" value="3"/>
</dbReference>
<dbReference type="InterPro" id="IPR019734">
    <property type="entry name" value="TPR_rpt"/>
</dbReference>
<dbReference type="Pfam" id="PF13431">
    <property type="entry name" value="TPR_17"/>
    <property type="match status" value="1"/>
</dbReference>
<evidence type="ECO:0000256" key="1">
    <source>
        <dbReference type="ARBA" id="ARBA00022737"/>
    </source>
</evidence>